<dbReference type="Proteomes" id="UP000182179">
    <property type="component" value="Unassembled WGS sequence"/>
</dbReference>
<sequence length="349" mass="39175">MHCLSARTEQLGDNTMSHFDVVVVGAGPAGCATAIYCAQKGLRVALLEKNLLPRHKPGETLHPGVEPLLHQLEVTSLDYPRHPGHWVHWDGLPRFNSYNEGRDVAWQGFQIPRALLDQQLLERARALNVQVVHIKTAGQIVQQRGRVQGVQAGETQWTAHFLVDATGHHGWLQRQLQIPWRRFSPRLIARYGYCENSSLPDNKLGLFASPYGWHWITRISRNCLHWTQLAFTEDTKHRSTPRLLEPFTAVGRIRGADVSWRLSRTTAGPGYFLVGDAAATLEPCASHGVIKALMSGMQAASAIIDCLSWPVGEATVQTAYQAWIQKGVERDVLALRSFYHTHPYPPDWL</sequence>
<dbReference type="Pfam" id="PF04820">
    <property type="entry name" value="Trp_halogenase"/>
    <property type="match status" value="1"/>
</dbReference>
<dbReference type="InterPro" id="IPR036188">
    <property type="entry name" value="FAD/NAD-bd_sf"/>
</dbReference>
<dbReference type="PANTHER" id="PTHR43747">
    <property type="entry name" value="FAD-BINDING PROTEIN"/>
    <property type="match status" value="1"/>
</dbReference>
<dbReference type="PANTHER" id="PTHR43747:SF1">
    <property type="entry name" value="SLR1998 PROTEIN"/>
    <property type="match status" value="1"/>
</dbReference>
<dbReference type="Pfam" id="PF01266">
    <property type="entry name" value="DAO"/>
    <property type="match status" value="1"/>
</dbReference>
<dbReference type="InterPro" id="IPR006076">
    <property type="entry name" value="FAD-dep_OxRdtase"/>
</dbReference>
<organism evidence="3 4">
    <name type="scientific">Pseudomonas costantinii</name>
    <dbReference type="NCBI Taxonomy" id="168469"/>
    <lineage>
        <taxon>Bacteria</taxon>
        <taxon>Pseudomonadati</taxon>
        <taxon>Pseudomonadota</taxon>
        <taxon>Gammaproteobacteria</taxon>
        <taxon>Pseudomonadales</taxon>
        <taxon>Pseudomonadaceae</taxon>
        <taxon>Pseudomonas</taxon>
    </lineage>
</organism>
<dbReference type="SUPFAM" id="SSF51905">
    <property type="entry name" value="FAD/NAD(P)-binding domain"/>
    <property type="match status" value="1"/>
</dbReference>
<keyword evidence="4" id="KW-1185">Reference proteome</keyword>
<evidence type="ECO:0000259" key="2">
    <source>
        <dbReference type="Pfam" id="PF01266"/>
    </source>
</evidence>
<comment type="caution">
    <text evidence="3">The sequence shown here is derived from an EMBL/GenBank/DDBJ whole genome shotgun (WGS) entry which is preliminary data.</text>
</comment>
<accession>A0A1H5IKE8</accession>
<feature type="domain" description="FAD dependent oxidoreductase" evidence="2">
    <location>
        <begin position="20"/>
        <end position="53"/>
    </location>
</feature>
<protein>
    <submittedName>
        <fullName evidence="3">Dehydrogenase (Flavoprotein)</fullName>
    </submittedName>
</protein>
<reference evidence="3 4" key="1">
    <citation type="submission" date="2016-10" db="EMBL/GenBank/DDBJ databases">
        <authorList>
            <person name="Varghese N."/>
            <person name="Submissions S."/>
        </authorList>
    </citation>
    <scope>NUCLEOTIDE SEQUENCE [LARGE SCALE GENOMIC DNA]</scope>
    <source>
        <strain evidence="3 4">BS2773</strain>
    </source>
</reference>
<dbReference type="InterPro" id="IPR050816">
    <property type="entry name" value="Flavin-dep_Halogenase_NPB"/>
</dbReference>
<evidence type="ECO:0000313" key="4">
    <source>
        <dbReference type="Proteomes" id="UP000182179"/>
    </source>
</evidence>
<dbReference type="EMBL" id="FNTS01000002">
    <property type="protein sequence ID" value="SEE40723.1"/>
    <property type="molecule type" value="Genomic_DNA"/>
</dbReference>
<dbReference type="Gene3D" id="3.50.50.60">
    <property type="entry name" value="FAD/NAD(P)-binding domain"/>
    <property type="match status" value="1"/>
</dbReference>
<evidence type="ECO:0000313" key="3">
    <source>
        <dbReference type="EMBL" id="SEE40723.1"/>
    </source>
</evidence>
<evidence type="ECO:0000256" key="1">
    <source>
        <dbReference type="ARBA" id="ARBA00023002"/>
    </source>
</evidence>
<keyword evidence="1" id="KW-0560">Oxidoreductase</keyword>
<dbReference type="PRINTS" id="PR00420">
    <property type="entry name" value="RNGMNOXGNASE"/>
</dbReference>
<gene>
    <name evidence="3" type="ORF">SAMN04515675_5370</name>
</gene>
<proteinExistence type="predicted"/>
<name>A0A1H5IKE8_9PSED</name>
<dbReference type="InterPro" id="IPR006905">
    <property type="entry name" value="Flavin_halogenase"/>
</dbReference>